<evidence type="ECO:0000259" key="1">
    <source>
        <dbReference type="PROSITE" id="PS51186"/>
    </source>
</evidence>
<dbReference type="Proteomes" id="UP000078003">
    <property type="component" value="Unassembled WGS sequence"/>
</dbReference>
<dbReference type="GO" id="GO:1990189">
    <property type="term" value="F:protein N-terminal-serine acetyltransferase activity"/>
    <property type="evidence" value="ECO:0007669"/>
    <property type="project" value="TreeGrafter"/>
</dbReference>
<dbReference type="InterPro" id="IPR016181">
    <property type="entry name" value="Acyl_CoA_acyltransferase"/>
</dbReference>
<organism evidence="2 3">
    <name type="scientific">Eikenella corrodens</name>
    <dbReference type="NCBI Taxonomy" id="539"/>
    <lineage>
        <taxon>Bacteria</taxon>
        <taxon>Pseudomonadati</taxon>
        <taxon>Pseudomonadota</taxon>
        <taxon>Betaproteobacteria</taxon>
        <taxon>Neisseriales</taxon>
        <taxon>Neisseriaceae</taxon>
        <taxon>Eikenella</taxon>
    </lineage>
</organism>
<dbReference type="PANTHER" id="PTHR43441:SF2">
    <property type="entry name" value="FAMILY ACETYLTRANSFERASE, PUTATIVE (AFU_ORTHOLOGUE AFUA_7G00850)-RELATED"/>
    <property type="match status" value="1"/>
</dbReference>
<sequence length="232" mass="26908">MPINEFNQPIGESLPGYTPGARPSAMLLVGRYCRLEKLSAERHGADLYAVYGPASPLQNWTYLSLNPVAGVAELDALLQRLEQTADPYYFAIVDQADGRAVGTMALQRSDTANRVIEDGWVIYSERLKRSRIATEAQFLLAQYVFETLRYRRYEWKCDALNQASRRAAERLGFHFEGIFRQAVVYKGRNRYTAWFAMLDTEWPQVKQRMQRWLAEENFDEQGRQREPLQEIK</sequence>
<dbReference type="FunFam" id="3.40.630.30:FF:000047">
    <property type="entry name" value="Acetyltransferase, GNAT family"/>
    <property type="match status" value="1"/>
</dbReference>
<dbReference type="RefSeq" id="WP_064104775.1">
    <property type="nucleotide sequence ID" value="NZ_LXSF01000012.1"/>
</dbReference>
<dbReference type="SUPFAM" id="SSF55729">
    <property type="entry name" value="Acyl-CoA N-acyltransferases (Nat)"/>
    <property type="match status" value="1"/>
</dbReference>
<feature type="domain" description="N-acetyltransferase" evidence="1">
    <location>
        <begin position="49"/>
        <end position="191"/>
    </location>
</feature>
<gene>
    <name evidence="2" type="ORF">A7P85_09960</name>
</gene>
<reference evidence="3" key="1">
    <citation type="submission" date="2016-05" db="EMBL/GenBank/DDBJ databases">
        <title>Draft genome of Corynebacterium afermentans subsp. afermentans LCDC 88199T.</title>
        <authorList>
            <person name="Bernier A.-M."/>
            <person name="Bernard K."/>
        </authorList>
    </citation>
    <scope>NUCLEOTIDE SEQUENCE [LARGE SCALE GENOMIC DNA]</scope>
    <source>
        <strain evidence="3">NML01-0328</strain>
    </source>
</reference>
<accession>A0A1A9RC31</accession>
<dbReference type="InterPro" id="IPR000182">
    <property type="entry name" value="GNAT_dom"/>
</dbReference>
<dbReference type="PANTHER" id="PTHR43441">
    <property type="entry name" value="RIBOSOMAL-PROTEIN-SERINE ACETYLTRANSFERASE"/>
    <property type="match status" value="1"/>
</dbReference>
<comment type="caution">
    <text evidence="2">The sequence shown here is derived from an EMBL/GenBank/DDBJ whole genome shotgun (WGS) entry which is preliminary data.</text>
</comment>
<evidence type="ECO:0000313" key="2">
    <source>
        <dbReference type="EMBL" id="OAM15487.1"/>
    </source>
</evidence>
<dbReference type="PROSITE" id="PS51186">
    <property type="entry name" value="GNAT"/>
    <property type="match status" value="1"/>
</dbReference>
<dbReference type="EMBL" id="LXSF01000012">
    <property type="protein sequence ID" value="OAM15487.1"/>
    <property type="molecule type" value="Genomic_DNA"/>
</dbReference>
<dbReference type="Pfam" id="PF13302">
    <property type="entry name" value="Acetyltransf_3"/>
    <property type="match status" value="1"/>
</dbReference>
<dbReference type="Gene3D" id="3.40.630.30">
    <property type="match status" value="1"/>
</dbReference>
<dbReference type="AlphaFoldDB" id="A0A1A9RC31"/>
<proteinExistence type="predicted"/>
<dbReference type="InterPro" id="IPR051908">
    <property type="entry name" value="Ribosomal_N-acetyltransferase"/>
</dbReference>
<dbReference type="GO" id="GO:0008999">
    <property type="term" value="F:protein-N-terminal-alanine acetyltransferase activity"/>
    <property type="evidence" value="ECO:0007669"/>
    <property type="project" value="TreeGrafter"/>
</dbReference>
<evidence type="ECO:0000313" key="3">
    <source>
        <dbReference type="Proteomes" id="UP000078003"/>
    </source>
</evidence>
<name>A0A1A9RC31_EIKCO</name>
<protein>
    <submittedName>
        <fullName evidence="2">GNAT family acetyltransferase</fullName>
    </submittedName>
</protein>
<keyword evidence="2" id="KW-0808">Transferase</keyword>